<dbReference type="InterPro" id="IPR058240">
    <property type="entry name" value="rSAM_sf"/>
</dbReference>
<comment type="pathway">
    <text evidence="2">tRNA modification; wybutosine-tRNA(Phe) biosynthesis.</text>
</comment>
<dbReference type="PANTHER" id="PTHR13930:SF0">
    <property type="entry name" value="S-ADENOSYL-L-METHIONINE-DEPENDENT TRNA 4-DEMETHYLWYOSINE SYNTHASE TYW1-RELATED"/>
    <property type="match status" value="1"/>
</dbReference>
<evidence type="ECO:0000256" key="3">
    <source>
        <dbReference type="ARBA" id="ARBA00010115"/>
    </source>
</evidence>
<dbReference type="InterPro" id="IPR008254">
    <property type="entry name" value="Flavodoxin/NO_synth"/>
</dbReference>
<name>A0A1D1ZLF3_9ARAE</name>
<dbReference type="CDD" id="cd01335">
    <property type="entry name" value="Radical_SAM"/>
    <property type="match status" value="1"/>
</dbReference>
<evidence type="ECO:0000313" key="19">
    <source>
        <dbReference type="EMBL" id="JAT67814.1"/>
    </source>
</evidence>
<dbReference type="InterPro" id="IPR029039">
    <property type="entry name" value="Flavoprotein-like_sf"/>
</dbReference>
<evidence type="ECO:0000256" key="11">
    <source>
        <dbReference type="ARBA" id="ARBA00023014"/>
    </source>
</evidence>
<keyword evidence="12" id="KW-0456">Lyase</keyword>
<feature type="transmembrane region" description="Helical" evidence="16">
    <location>
        <begin position="12"/>
        <end position="29"/>
    </location>
</feature>
<keyword evidence="8" id="KW-0479">Metal-binding</keyword>
<dbReference type="InterPro" id="IPR034556">
    <property type="entry name" value="tRNA_wybutosine-synthase"/>
</dbReference>
<feature type="region of interest" description="Disordered" evidence="15">
    <location>
        <begin position="214"/>
        <end position="275"/>
    </location>
</feature>
<dbReference type="FunFam" id="3.20.20.70:FF:000196">
    <property type="entry name" value="S-adenosyl-L-methionine-dependent tRNA 4-demethylwyosine synthase"/>
    <property type="match status" value="1"/>
</dbReference>
<dbReference type="PANTHER" id="PTHR13930">
    <property type="entry name" value="S-ADENOSYL-L-METHIONINE-DEPENDENT TRNA 4-DEMETHYLWYOSINE SYNTHASE"/>
    <property type="match status" value="1"/>
</dbReference>
<evidence type="ECO:0000256" key="12">
    <source>
        <dbReference type="ARBA" id="ARBA00023239"/>
    </source>
</evidence>
<dbReference type="InterPro" id="IPR001094">
    <property type="entry name" value="Flavdoxin-like"/>
</dbReference>
<evidence type="ECO:0000256" key="13">
    <source>
        <dbReference type="ARBA" id="ARBA00025368"/>
    </source>
</evidence>
<evidence type="ECO:0000256" key="2">
    <source>
        <dbReference type="ARBA" id="ARBA00004797"/>
    </source>
</evidence>
<evidence type="ECO:0000256" key="1">
    <source>
        <dbReference type="ARBA" id="ARBA00001966"/>
    </source>
</evidence>
<keyword evidence="10" id="KW-0408">Iron</keyword>
<dbReference type="PROSITE" id="PS51918">
    <property type="entry name" value="RADICAL_SAM"/>
    <property type="match status" value="1"/>
</dbReference>
<dbReference type="GO" id="GO:0102521">
    <property type="term" value="F:tRNA-4-demethylwyosine synthase activity"/>
    <property type="evidence" value="ECO:0007669"/>
    <property type="project" value="UniProtKB-EC"/>
</dbReference>
<dbReference type="SUPFAM" id="SSF52218">
    <property type="entry name" value="Flavoproteins"/>
    <property type="match status" value="1"/>
</dbReference>
<comment type="similarity">
    <text evidence="3">Belongs to the TYW1 family.</text>
</comment>
<comment type="catalytic activity">
    <reaction evidence="14">
        <text>N(1)-methylguanosine(37) in tRNA(Phe) + pyruvate + S-adenosyl-L-methionine = 4-demethylwyosine(37) in tRNA(Phe) + 5'-deoxyadenosine + L-methionine + CO2 + H2O</text>
        <dbReference type="Rhea" id="RHEA:36347"/>
        <dbReference type="Rhea" id="RHEA-COMP:10164"/>
        <dbReference type="Rhea" id="RHEA-COMP:10165"/>
        <dbReference type="ChEBI" id="CHEBI:15361"/>
        <dbReference type="ChEBI" id="CHEBI:15377"/>
        <dbReference type="ChEBI" id="CHEBI:16526"/>
        <dbReference type="ChEBI" id="CHEBI:17319"/>
        <dbReference type="ChEBI" id="CHEBI:57844"/>
        <dbReference type="ChEBI" id="CHEBI:59789"/>
        <dbReference type="ChEBI" id="CHEBI:64315"/>
        <dbReference type="ChEBI" id="CHEBI:73542"/>
        <dbReference type="EC" id="4.1.3.44"/>
    </reaction>
</comment>
<protein>
    <recommendedName>
        <fullName evidence="4">tRNA 4-demethylwyosine synthase (AdoMet-dependent)</fullName>
        <ecNumber evidence="4">4.1.3.44</ecNumber>
    </recommendedName>
</protein>
<keyword evidence="9" id="KW-0547">Nucleotide-binding</keyword>
<feature type="compositionally biased region" description="Acidic residues" evidence="15">
    <location>
        <begin position="228"/>
        <end position="251"/>
    </location>
</feature>
<dbReference type="EC" id="4.1.3.44" evidence="4"/>
<evidence type="ECO:0000256" key="16">
    <source>
        <dbReference type="SAM" id="Phobius"/>
    </source>
</evidence>
<dbReference type="SUPFAM" id="SSF102114">
    <property type="entry name" value="Radical SAM enzymes"/>
    <property type="match status" value="1"/>
</dbReference>
<evidence type="ECO:0000256" key="14">
    <source>
        <dbReference type="ARBA" id="ARBA00049466"/>
    </source>
</evidence>
<dbReference type="Gene3D" id="3.20.20.70">
    <property type="entry name" value="Aldolase class I"/>
    <property type="match status" value="1"/>
</dbReference>
<dbReference type="SFLD" id="SFLDG01071">
    <property type="entry name" value="tRNA_wybutosine-synthesizing"/>
    <property type="match status" value="1"/>
</dbReference>
<keyword evidence="16" id="KW-0812">Transmembrane</keyword>
<dbReference type="InterPro" id="IPR013917">
    <property type="entry name" value="tRNA_wybutosine-synth"/>
</dbReference>
<dbReference type="SFLD" id="SFLDS00029">
    <property type="entry name" value="Radical_SAM"/>
    <property type="match status" value="1"/>
</dbReference>
<evidence type="ECO:0000256" key="15">
    <source>
        <dbReference type="SAM" id="MobiDB-lite"/>
    </source>
</evidence>
<evidence type="ECO:0000256" key="4">
    <source>
        <dbReference type="ARBA" id="ARBA00012821"/>
    </source>
</evidence>
<dbReference type="PROSITE" id="PS50902">
    <property type="entry name" value="FLAVODOXIN_LIKE"/>
    <property type="match status" value="1"/>
</dbReference>
<gene>
    <name evidence="19" type="primary">TYW1_1</name>
    <name evidence="19" type="ORF">g.49330</name>
</gene>
<dbReference type="GO" id="GO:0031591">
    <property type="term" value="P:wybutosine biosynthetic process"/>
    <property type="evidence" value="ECO:0007669"/>
    <property type="project" value="TreeGrafter"/>
</dbReference>
<accession>A0A1D1ZLF3</accession>
<dbReference type="SFLD" id="SFLDF00284">
    <property type="entry name" value="tRNA_wybutosine-synthesizing"/>
    <property type="match status" value="1"/>
</dbReference>
<feature type="domain" description="Radical SAM core" evidence="18">
    <location>
        <begin position="333"/>
        <end position="576"/>
    </location>
</feature>
<dbReference type="InterPro" id="IPR007197">
    <property type="entry name" value="rSAM"/>
</dbReference>
<dbReference type="InterPro" id="IPR013785">
    <property type="entry name" value="Aldolase_TIM"/>
</dbReference>
<evidence type="ECO:0000256" key="5">
    <source>
        <dbReference type="ARBA" id="ARBA00022485"/>
    </source>
</evidence>
<dbReference type="Gene3D" id="3.40.50.360">
    <property type="match status" value="1"/>
</dbReference>
<keyword evidence="6" id="KW-0949">S-adenosyl-L-methionine</keyword>
<evidence type="ECO:0000256" key="9">
    <source>
        <dbReference type="ARBA" id="ARBA00022741"/>
    </source>
</evidence>
<keyword evidence="16" id="KW-1133">Transmembrane helix</keyword>
<dbReference type="Pfam" id="PF00258">
    <property type="entry name" value="Flavodoxin_1"/>
    <property type="match status" value="1"/>
</dbReference>
<feature type="domain" description="Flavodoxin-like" evidence="17">
    <location>
        <begin position="55"/>
        <end position="203"/>
    </location>
</feature>
<evidence type="ECO:0000259" key="17">
    <source>
        <dbReference type="PROSITE" id="PS50902"/>
    </source>
</evidence>
<dbReference type="Pfam" id="PF08608">
    <property type="entry name" value="Wyosine_form"/>
    <property type="match status" value="1"/>
</dbReference>
<dbReference type="Pfam" id="PF04055">
    <property type="entry name" value="Radical_SAM"/>
    <property type="match status" value="1"/>
</dbReference>
<evidence type="ECO:0000256" key="7">
    <source>
        <dbReference type="ARBA" id="ARBA00022694"/>
    </source>
</evidence>
<keyword evidence="16" id="KW-0472">Membrane</keyword>
<dbReference type="UniPathway" id="UPA00375"/>
<comment type="cofactor">
    <cofactor evidence="1">
        <name>[4Fe-4S] cluster</name>
        <dbReference type="ChEBI" id="CHEBI:49883"/>
    </cofactor>
</comment>
<organism evidence="19">
    <name type="scientific">Anthurium amnicola</name>
    <dbReference type="NCBI Taxonomy" id="1678845"/>
    <lineage>
        <taxon>Eukaryota</taxon>
        <taxon>Viridiplantae</taxon>
        <taxon>Streptophyta</taxon>
        <taxon>Embryophyta</taxon>
        <taxon>Tracheophyta</taxon>
        <taxon>Spermatophyta</taxon>
        <taxon>Magnoliopsida</taxon>
        <taxon>Liliopsida</taxon>
        <taxon>Araceae</taxon>
        <taxon>Pothoideae</taxon>
        <taxon>Potheae</taxon>
        <taxon>Anthurium</taxon>
    </lineage>
</organism>
<comment type="function">
    <text evidence="13">Probable component of the wybutosine biosynthesis pathway. Wybutosine is a hyper modified guanosine with a tricyclic base found at the 3'-position adjacent to the anticodon of eukaryotic phenylalanine tRNA. Catalyzes the condensation of N-methylguanine with 2 carbon atoms from pyruvate to form the tricyclic 4-demethylwyosine, an intermediate in wybutosine biosynthesis.</text>
</comment>
<dbReference type="GO" id="GO:0051539">
    <property type="term" value="F:4 iron, 4 sulfur cluster binding"/>
    <property type="evidence" value="ECO:0007669"/>
    <property type="project" value="UniProtKB-KW"/>
</dbReference>
<keyword evidence="7" id="KW-0819">tRNA processing</keyword>
<reference evidence="19" key="1">
    <citation type="submission" date="2015-07" db="EMBL/GenBank/DDBJ databases">
        <title>Transcriptome Assembly of Anthurium amnicola.</title>
        <authorList>
            <person name="Suzuki J."/>
        </authorList>
    </citation>
    <scope>NUCLEOTIDE SEQUENCE</scope>
</reference>
<keyword evidence="11" id="KW-0411">Iron-sulfur</keyword>
<evidence type="ECO:0000256" key="6">
    <source>
        <dbReference type="ARBA" id="ARBA00022691"/>
    </source>
</evidence>
<evidence type="ECO:0000259" key="18">
    <source>
        <dbReference type="PROSITE" id="PS51918"/>
    </source>
</evidence>
<dbReference type="EMBL" id="GDJX01000122">
    <property type="protein sequence ID" value="JAT67814.1"/>
    <property type="molecule type" value="Transcribed_RNA"/>
</dbReference>
<evidence type="ECO:0000256" key="8">
    <source>
        <dbReference type="ARBA" id="ARBA00022723"/>
    </source>
</evidence>
<evidence type="ECO:0000256" key="10">
    <source>
        <dbReference type="ARBA" id="ARBA00023004"/>
    </source>
</evidence>
<dbReference type="GO" id="GO:0010181">
    <property type="term" value="F:FMN binding"/>
    <property type="evidence" value="ECO:0007669"/>
    <property type="project" value="InterPro"/>
</dbReference>
<dbReference type="AlphaFoldDB" id="A0A1D1ZLF3"/>
<keyword evidence="5" id="KW-0004">4Fe-4S</keyword>
<dbReference type="PRINTS" id="PR00369">
    <property type="entry name" value="FLAVODOXIN"/>
</dbReference>
<sequence>MTTASPLTSLPARLALLTFFSLSSFFFLYKSRRLRQLRLASLPTPSPRDGADPRGKLFFASETGTSEALARRLLRLLSSEGLAFDLVDPSGYEPEDLQKENVVLMVASTWEDGRPPPNAEFLARWLSESAEDFRVGSILLARCKFAVFGVGSRSYGEGFNAAARGFSRWMRALGASEILPVGEGDVDAGDVDEVFGSWSTKVVRLLKGDLHEKDRRPGLNLENGTLEGSEEEEDYDEDEEELESAMADMEDIAGKGPSRKSSAASRNGDVTGEKKLAANGDLNGVKEMVNPIIRMNLERQGYKIIGSHSGVKLCRWTKSQLRGRGGCYKHSFYGIESHRCMEATPSLACANKCVFCWRHHTNPVGKSWQWKMDDPLEIVNAAIVQHTKMIKQMKGVPGVKEEQLLEGLSPRHCALSLVGEPIMYPEINTLIDELHRRRISTFLVTNAQFPEKIKTLKPVTQLYVSVDAATRDSLKAIDRPLFGDFWERFIESLKALRDKEQRTVYRLTLVKGWNAEDIDAYSNLLDIGEPDFIEIKGVTYCGSSATSKLTMENVPWHSDVKDFSEALAEKSNGVYEVACEHVHSCCVLLANVKRFRIKDQWYTWIDYEKFQDLVGSEQTLRSEDYMAQTPSWAIYGAEEGGFDPHQRRFKKERRHGNTNSRTLLI</sequence>
<dbReference type="GO" id="GO:0046872">
    <property type="term" value="F:metal ion binding"/>
    <property type="evidence" value="ECO:0007669"/>
    <property type="project" value="UniProtKB-KW"/>
</dbReference>
<proteinExistence type="inferred from homology"/>